<dbReference type="GO" id="GO:0030245">
    <property type="term" value="P:cellulose catabolic process"/>
    <property type="evidence" value="ECO:0007669"/>
    <property type="project" value="UniProtKB-KW"/>
</dbReference>
<dbReference type="STRING" id="1314674.A0A0D7BP50"/>
<comment type="catalytic activity">
    <reaction evidence="1">
        <text>Hydrolysis of terminal, non-reducing beta-D-glucosyl residues with release of beta-D-glucose.</text>
        <dbReference type="EC" id="3.2.1.21"/>
    </reaction>
</comment>
<evidence type="ECO:0000313" key="14">
    <source>
        <dbReference type="Proteomes" id="UP000054007"/>
    </source>
</evidence>
<gene>
    <name evidence="13" type="ORF">CYLTODRAFT_418168</name>
</gene>
<evidence type="ECO:0000256" key="3">
    <source>
        <dbReference type="ARBA" id="ARBA00005336"/>
    </source>
</evidence>
<evidence type="ECO:0000313" key="13">
    <source>
        <dbReference type="EMBL" id="KIY72192.1"/>
    </source>
</evidence>
<dbReference type="InterPro" id="IPR001764">
    <property type="entry name" value="Glyco_hydro_3_N"/>
</dbReference>
<keyword evidence="14" id="KW-1185">Reference proteome</keyword>
<evidence type="ECO:0000256" key="2">
    <source>
        <dbReference type="ARBA" id="ARBA00004987"/>
    </source>
</evidence>
<dbReference type="PRINTS" id="PR00133">
    <property type="entry name" value="GLHYDRLASE3"/>
</dbReference>
<dbReference type="PANTHER" id="PTHR42715">
    <property type="entry name" value="BETA-GLUCOSIDASE"/>
    <property type="match status" value="1"/>
</dbReference>
<proteinExistence type="inferred from homology"/>
<dbReference type="InterPro" id="IPR017853">
    <property type="entry name" value="GH"/>
</dbReference>
<dbReference type="EC" id="3.2.1.21" evidence="4"/>
<comment type="pathway">
    <text evidence="2">Glycan metabolism; cellulose degradation.</text>
</comment>
<organism evidence="13 14">
    <name type="scientific">Cylindrobasidium torrendii FP15055 ss-10</name>
    <dbReference type="NCBI Taxonomy" id="1314674"/>
    <lineage>
        <taxon>Eukaryota</taxon>
        <taxon>Fungi</taxon>
        <taxon>Dikarya</taxon>
        <taxon>Basidiomycota</taxon>
        <taxon>Agaricomycotina</taxon>
        <taxon>Agaricomycetes</taxon>
        <taxon>Agaricomycetidae</taxon>
        <taxon>Agaricales</taxon>
        <taxon>Marasmiineae</taxon>
        <taxon>Physalacriaceae</taxon>
        <taxon>Cylindrobasidium</taxon>
    </lineage>
</organism>
<feature type="signal peptide" evidence="11">
    <location>
        <begin position="1"/>
        <end position="17"/>
    </location>
</feature>
<evidence type="ECO:0000256" key="10">
    <source>
        <dbReference type="ARBA" id="ARBA00023326"/>
    </source>
</evidence>
<dbReference type="SUPFAM" id="SSF52279">
    <property type="entry name" value="Beta-D-glucan exohydrolase, C-terminal domain"/>
    <property type="match status" value="1"/>
</dbReference>
<accession>A0A0D7BP50</accession>
<comment type="similarity">
    <text evidence="3">Belongs to the glycosyl hydrolase 3 family.</text>
</comment>
<dbReference type="Pfam" id="PF00933">
    <property type="entry name" value="Glyco_hydro_3"/>
    <property type="match status" value="1"/>
</dbReference>
<feature type="domain" description="Fibronectin type III-like" evidence="12">
    <location>
        <begin position="795"/>
        <end position="864"/>
    </location>
</feature>
<name>A0A0D7BP50_9AGAR</name>
<dbReference type="InterPro" id="IPR036881">
    <property type="entry name" value="Glyco_hydro_3_C_sf"/>
</dbReference>
<evidence type="ECO:0000256" key="9">
    <source>
        <dbReference type="ARBA" id="ARBA00023295"/>
    </source>
</evidence>
<dbReference type="AlphaFoldDB" id="A0A0D7BP50"/>
<dbReference type="PANTHER" id="PTHR42715:SF2">
    <property type="entry name" value="BETA-GLUCOSIDASE F-RELATED"/>
    <property type="match status" value="1"/>
</dbReference>
<keyword evidence="9" id="KW-0326">Glycosidase</keyword>
<dbReference type="FunFam" id="3.40.50.1700:FF:000003">
    <property type="entry name" value="Probable beta-glucosidase"/>
    <property type="match status" value="1"/>
</dbReference>
<evidence type="ECO:0000256" key="11">
    <source>
        <dbReference type="SAM" id="SignalP"/>
    </source>
</evidence>
<dbReference type="InterPro" id="IPR013783">
    <property type="entry name" value="Ig-like_fold"/>
</dbReference>
<dbReference type="InterPro" id="IPR036962">
    <property type="entry name" value="Glyco_hydro_3_N_sf"/>
</dbReference>
<dbReference type="SUPFAM" id="SSF51445">
    <property type="entry name" value="(Trans)glycosidases"/>
    <property type="match status" value="1"/>
</dbReference>
<dbReference type="Gene3D" id="3.40.50.1700">
    <property type="entry name" value="Glycoside hydrolase family 3 C-terminal domain"/>
    <property type="match status" value="1"/>
</dbReference>
<evidence type="ECO:0000256" key="1">
    <source>
        <dbReference type="ARBA" id="ARBA00000448"/>
    </source>
</evidence>
<dbReference type="GO" id="GO:0008422">
    <property type="term" value="F:beta-glucosidase activity"/>
    <property type="evidence" value="ECO:0007669"/>
    <property type="project" value="UniProtKB-EC"/>
</dbReference>
<dbReference type="InterPro" id="IPR026891">
    <property type="entry name" value="Fn3-like"/>
</dbReference>
<dbReference type="SMART" id="SM01217">
    <property type="entry name" value="Fn3_like"/>
    <property type="match status" value="1"/>
</dbReference>
<keyword evidence="11" id="KW-0732">Signal</keyword>
<protein>
    <recommendedName>
        <fullName evidence="4">beta-glucosidase</fullName>
        <ecNumber evidence="4">3.2.1.21</ecNumber>
    </recommendedName>
</protein>
<dbReference type="EMBL" id="KN880446">
    <property type="protein sequence ID" value="KIY72192.1"/>
    <property type="molecule type" value="Genomic_DNA"/>
</dbReference>
<sequence>MAVRLFALAALLPYVLAQSSSVASFSASATASTPSASSEASTAASSAASTASVSSTFSISSIATSSEVPASSATSSVLSSAPTSSASVSGPIAATGTVSTTTRNTVPISSYTFTPFPSPTGTGGIPVEPTTAPEVGTVGVLDFSAAWAAAFVKAKDLVSTFTLDDKIGVVTGEGWENGRCVGTTYTVEDKGFPSLCLEDSPLGVRFADYVTAFPAAINVAATFNRRLIRERGLAMGQEHYGKGVHVALGPMMNLGRLAEGGRNFEGFGADPYLSGEGAYETVLGMQAAGVQACAKHLVGNEQEWHRKASTSEIDDRTMHELYMHPYLRSVQAGVASIMCGYNMLNGTFSCESDHLLNQLVKHELAFQGYIMSDWGATHSTISAITGLDMTMAGDIDLGTGGSYFGPNLTSYVENGTIPEDRIDDMVVRIAAGWYLLGQDDPSYPTVNFDAFRPDDESVNEHIDVQGDHAEIVREIGAASTVLLKNINGALPLNKPRSILLAGQDAGPASIGPNTYVDQGGVDGILAMGWGSGTANFSYLISPYEAIQARARQDHTTVSWTFDNYNLPRAGNLARRQSAAIVFINSDAGEEYITVDDNMGDRKNLTAWHNGDELVKAVAEQNNNTIVVIHAVGPLDVEQWADNPNVTAILWAGVPGNEAGNSITDVLYGDWNPSGRLPFTIAKSVDDYPARLEKIGEPEDILVVPYTEGLLIDYRHFDTYNITPRYEFGFGLSYTTFEYSDLDVQTTGESNDAASAWDAGEPTGSEVGASVAAWLHEPVWTVTFTVTNTGDVYGGEIPQLYLNFPAESGEPPSVLRGFSNVEVEAGESQEVELTLSRYDLSVWDSDLYGWKKPNGTVGITIGASSRDARLTGELPW</sequence>
<keyword evidence="5 13" id="KW-0378">Hydrolase</keyword>
<keyword evidence="7" id="KW-0325">Glycoprotein</keyword>
<keyword evidence="10" id="KW-0624">Polysaccharide degradation</keyword>
<dbReference type="Pfam" id="PF14310">
    <property type="entry name" value="Fn3-like"/>
    <property type="match status" value="1"/>
</dbReference>
<evidence type="ECO:0000256" key="8">
    <source>
        <dbReference type="ARBA" id="ARBA00023277"/>
    </source>
</evidence>
<evidence type="ECO:0000256" key="6">
    <source>
        <dbReference type="ARBA" id="ARBA00023001"/>
    </source>
</evidence>
<dbReference type="InterPro" id="IPR002772">
    <property type="entry name" value="Glyco_hydro_3_C"/>
</dbReference>
<keyword evidence="8" id="KW-0119">Carbohydrate metabolism</keyword>
<evidence type="ECO:0000259" key="12">
    <source>
        <dbReference type="SMART" id="SM01217"/>
    </source>
</evidence>
<dbReference type="Pfam" id="PF01915">
    <property type="entry name" value="Glyco_hydro_3_C"/>
    <property type="match status" value="1"/>
</dbReference>
<dbReference type="OrthoDB" id="416222at2759"/>
<dbReference type="Proteomes" id="UP000054007">
    <property type="component" value="Unassembled WGS sequence"/>
</dbReference>
<dbReference type="FunFam" id="3.20.20.300:FF:000002">
    <property type="entry name" value="Probable beta-glucosidase"/>
    <property type="match status" value="1"/>
</dbReference>
<evidence type="ECO:0000256" key="7">
    <source>
        <dbReference type="ARBA" id="ARBA00023180"/>
    </source>
</evidence>
<feature type="chain" id="PRO_5002317482" description="beta-glucosidase" evidence="11">
    <location>
        <begin position="18"/>
        <end position="875"/>
    </location>
</feature>
<evidence type="ECO:0000256" key="4">
    <source>
        <dbReference type="ARBA" id="ARBA00012744"/>
    </source>
</evidence>
<dbReference type="InterPro" id="IPR050288">
    <property type="entry name" value="Cellulose_deg_GH3"/>
</dbReference>
<reference evidence="13 14" key="1">
    <citation type="journal article" date="2015" name="Fungal Genet. Biol.">
        <title>Evolution of novel wood decay mechanisms in Agaricales revealed by the genome sequences of Fistulina hepatica and Cylindrobasidium torrendii.</title>
        <authorList>
            <person name="Floudas D."/>
            <person name="Held B.W."/>
            <person name="Riley R."/>
            <person name="Nagy L.G."/>
            <person name="Koehler G."/>
            <person name="Ransdell A.S."/>
            <person name="Younus H."/>
            <person name="Chow J."/>
            <person name="Chiniquy J."/>
            <person name="Lipzen A."/>
            <person name="Tritt A."/>
            <person name="Sun H."/>
            <person name="Haridas S."/>
            <person name="LaButti K."/>
            <person name="Ohm R.A."/>
            <person name="Kues U."/>
            <person name="Blanchette R.A."/>
            <person name="Grigoriev I.V."/>
            <person name="Minto R.E."/>
            <person name="Hibbett D.S."/>
        </authorList>
    </citation>
    <scope>NUCLEOTIDE SEQUENCE [LARGE SCALE GENOMIC DNA]</scope>
    <source>
        <strain evidence="13 14">FP15055 ss-10</strain>
    </source>
</reference>
<dbReference type="Gene3D" id="3.20.20.300">
    <property type="entry name" value="Glycoside hydrolase, family 3, N-terminal domain"/>
    <property type="match status" value="1"/>
</dbReference>
<keyword evidence="6" id="KW-0136">Cellulose degradation</keyword>
<dbReference type="Gene3D" id="2.60.40.10">
    <property type="entry name" value="Immunoglobulins"/>
    <property type="match status" value="1"/>
</dbReference>
<evidence type="ECO:0000256" key="5">
    <source>
        <dbReference type="ARBA" id="ARBA00022801"/>
    </source>
</evidence>